<feature type="transmembrane region" description="Helical" evidence="7">
    <location>
        <begin position="216"/>
        <end position="234"/>
    </location>
</feature>
<keyword evidence="4 7" id="KW-0812">Transmembrane</keyword>
<evidence type="ECO:0000256" key="7">
    <source>
        <dbReference type="SAM" id="Phobius"/>
    </source>
</evidence>
<evidence type="ECO:0000259" key="8">
    <source>
        <dbReference type="Pfam" id="PF06808"/>
    </source>
</evidence>
<dbReference type="RefSeq" id="WP_093071927.1">
    <property type="nucleotide sequence ID" value="NZ_FOGV01000003.1"/>
</dbReference>
<dbReference type="NCBIfam" id="TIGR00786">
    <property type="entry name" value="dctM"/>
    <property type="match status" value="1"/>
</dbReference>
<evidence type="ECO:0000256" key="4">
    <source>
        <dbReference type="ARBA" id="ARBA00022692"/>
    </source>
</evidence>
<feature type="transmembrane region" description="Helical" evidence="7">
    <location>
        <begin position="400"/>
        <end position="424"/>
    </location>
</feature>
<keyword evidence="10" id="KW-1185">Reference proteome</keyword>
<protein>
    <submittedName>
        <fullName evidence="9">C4-dicarboxylate transporter, DctM subunit</fullName>
    </submittedName>
</protein>
<evidence type="ECO:0000256" key="5">
    <source>
        <dbReference type="ARBA" id="ARBA00022989"/>
    </source>
</evidence>
<dbReference type="STRING" id="1464123.SAMN05444126_10358"/>
<feature type="transmembrane region" description="Helical" evidence="7">
    <location>
        <begin position="101"/>
        <end position="122"/>
    </location>
</feature>
<feature type="transmembrane region" description="Helical" evidence="7">
    <location>
        <begin position="268"/>
        <end position="292"/>
    </location>
</feature>
<feature type="transmembrane region" description="Helical" evidence="7">
    <location>
        <begin position="170"/>
        <end position="191"/>
    </location>
</feature>
<feature type="transmembrane region" description="Helical" evidence="7">
    <location>
        <begin position="240"/>
        <end position="256"/>
    </location>
</feature>
<dbReference type="Proteomes" id="UP000199318">
    <property type="component" value="Unassembled WGS sequence"/>
</dbReference>
<dbReference type="AlphaFoldDB" id="A0A1H9QMD6"/>
<comment type="caution">
    <text evidence="9">The sequence shown here is derived from an EMBL/GenBank/DDBJ whole genome shotgun (WGS) entry which is preliminary data.</text>
</comment>
<evidence type="ECO:0000313" key="10">
    <source>
        <dbReference type="Proteomes" id="UP000199318"/>
    </source>
</evidence>
<feature type="transmembrane region" description="Helical" evidence="7">
    <location>
        <begin position="46"/>
        <end position="65"/>
    </location>
</feature>
<organism evidence="9 10">
    <name type="scientific">Salisediminibacterium halotolerans</name>
    <dbReference type="NCBI Taxonomy" id="517425"/>
    <lineage>
        <taxon>Bacteria</taxon>
        <taxon>Bacillati</taxon>
        <taxon>Bacillota</taxon>
        <taxon>Bacilli</taxon>
        <taxon>Bacillales</taxon>
        <taxon>Bacillaceae</taxon>
        <taxon>Salisediminibacterium</taxon>
    </lineage>
</organism>
<dbReference type="GO" id="GO:0022857">
    <property type="term" value="F:transmembrane transporter activity"/>
    <property type="evidence" value="ECO:0007669"/>
    <property type="project" value="TreeGrafter"/>
</dbReference>
<dbReference type="InterPro" id="IPR010656">
    <property type="entry name" value="DctM"/>
</dbReference>
<feature type="transmembrane region" description="Helical" evidence="7">
    <location>
        <begin position="134"/>
        <end position="158"/>
    </location>
</feature>
<dbReference type="PIRSF" id="PIRSF006066">
    <property type="entry name" value="HI0050"/>
    <property type="match status" value="1"/>
</dbReference>
<feature type="transmembrane region" description="Helical" evidence="7">
    <location>
        <begin position="312"/>
        <end position="343"/>
    </location>
</feature>
<dbReference type="EMBL" id="FOGV01000003">
    <property type="protein sequence ID" value="SER61009.1"/>
    <property type="molecule type" value="Genomic_DNA"/>
</dbReference>
<reference evidence="10" key="1">
    <citation type="submission" date="2016-10" db="EMBL/GenBank/DDBJ databases">
        <authorList>
            <person name="de Groot N.N."/>
        </authorList>
    </citation>
    <scope>NUCLEOTIDE SEQUENCE [LARGE SCALE GENOMIC DNA]</scope>
    <source>
        <strain evidence="10">10nlg</strain>
    </source>
</reference>
<name>A0A1H9QMD6_9BACI</name>
<dbReference type="InterPro" id="IPR004681">
    <property type="entry name" value="TRAP_DctM"/>
</dbReference>
<keyword evidence="2" id="KW-1003">Cell membrane</keyword>
<accession>A0A1H9QMD6</accession>
<sequence length="425" mass="45901">MTTLLFILIIIFLFTSAPIFVALGLGSFLSVVFMSDTDPMILVQRMFGGLDQFALMALPFFIFAANIMEGGGLSDRILRWARALVGHMAGGVAMTTQVSSMFFGALSGSSPATVIAIGKIMYPELLRREYSPSFSAGLLASAGSISLIIPPSITLIVLGSVITTLSVSDLFTAGIGAGLIIGLVTIAYIYWFSKKHNMPRDTKATKRELFASTRSAFWALLIPVIILGGIYGGIFTPTEAAGIAAVYALAISAFVYREMSWQNFYRVCVDSAITSAQVLVLVAAAQILGWLLTRGGLPQQIATFMTENIESVLLFFLVLNVALLFMGMFMEGIAAIIIVAPLIFPAAMQMGIDPVHLGIVMIVNLAIGMYTPPFGINIFVTQTISDLDMVEMIPGLRKFLFVQVIALLIITYIPASSLFLLYLFN</sequence>
<feature type="transmembrane region" description="Helical" evidence="7">
    <location>
        <begin position="355"/>
        <end position="380"/>
    </location>
</feature>
<proteinExistence type="predicted"/>
<dbReference type="PANTHER" id="PTHR33362">
    <property type="entry name" value="SIALIC ACID TRAP TRANSPORTER PERMEASE PROTEIN SIAT-RELATED"/>
    <property type="match status" value="1"/>
</dbReference>
<feature type="domain" description="TRAP C4-dicarboxylate transport system permease DctM subunit" evidence="8">
    <location>
        <begin position="6"/>
        <end position="415"/>
    </location>
</feature>
<dbReference type="Pfam" id="PF06808">
    <property type="entry name" value="DctM"/>
    <property type="match status" value="1"/>
</dbReference>
<keyword evidence="6 7" id="KW-0472">Membrane</keyword>
<evidence type="ECO:0000256" key="3">
    <source>
        <dbReference type="ARBA" id="ARBA00022519"/>
    </source>
</evidence>
<evidence type="ECO:0000313" key="9">
    <source>
        <dbReference type="EMBL" id="SER61009.1"/>
    </source>
</evidence>
<evidence type="ECO:0000256" key="6">
    <source>
        <dbReference type="ARBA" id="ARBA00023136"/>
    </source>
</evidence>
<keyword evidence="5 7" id="KW-1133">Transmembrane helix</keyword>
<keyword evidence="3" id="KW-0997">Cell inner membrane</keyword>
<dbReference type="GO" id="GO:0005886">
    <property type="term" value="C:plasma membrane"/>
    <property type="evidence" value="ECO:0007669"/>
    <property type="project" value="UniProtKB-SubCell"/>
</dbReference>
<evidence type="ECO:0000256" key="2">
    <source>
        <dbReference type="ARBA" id="ARBA00022475"/>
    </source>
</evidence>
<evidence type="ECO:0000256" key="1">
    <source>
        <dbReference type="ARBA" id="ARBA00004429"/>
    </source>
</evidence>
<dbReference type="PANTHER" id="PTHR33362:SF5">
    <property type="entry name" value="C4-DICARBOXYLATE TRAP TRANSPORTER LARGE PERMEASE PROTEIN DCTM"/>
    <property type="match status" value="1"/>
</dbReference>
<dbReference type="OrthoDB" id="9785600at2"/>
<gene>
    <name evidence="9" type="ORF">SAMN05444126_10358</name>
</gene>
<comment type="subcellular location">
    <subcellularLocation>
        <location evidence="1">Cell inner membrane</location>
        <topology evidence="1">Multi-pass membrane protein</topology>
    </subcellularLocation>
</comment>